<evidence type="ECO:0000256" key="7">
    <source>
        <dbReference type="ARBA" id="ARBA00022801"/>
    </source>
</evidence>
<evidence type="ECO:0000256" key="3">
    <source>
        <dbReference type="ARBA" id="ARBA00013650"/>
    </source>
</evidence>
<dbReference type="Pfam" id="PF10502">
    <property type="entry name" value="Peptidase_S26"/>
    <property type="match status" value="1"/>
</dbReference>
<dbReference type="GO" id="GO:0004252">
    <property type="term" value="F:serine-type endopeptidase activity"/>
    <property type="evidence" value="ECO:0007669"/>
    <property type="project" value="InterPro"/>
</dbReference>
<keyword evidence="6" id="KW-0999">Mitochondrion inner membrane</keyword>
<evidence type="ECO:0000256" key="1">
    <source>
        <dbReference type="ARBA" id="ARBA00004434"/>
    </source>
</evidence>
<evidence type="ECO:0000256" key="8">
    <source>
        <dbReference type="ARBA" id="ARBA00022989"/>
    </source>
</evidence>
<comment type="similarity">
    <text evidence="2">Belongs to the peptidase S26 family. IMP2 subfamily.</text>
</comment>
<evidence type="ECO:0000256" key="6">
    <source>
        <dbReference type="ARBA" id="ARBA00022792"/>
    </source>
</evidence>
<keyword evidence="4 14" id="KW-0645">Protease</keyword>
<comment type="caution">
    <text evidence="14">The sequence shown here is derived from an EMBL/GenBank/DDBJ whole genome shotgun (WGS) entry which is preliminary data.</text>
</comment>
<evidence type="ECO:0000313" key="15">
    <source>
        <dbReference type="Proteomes" id="UP000030854"/>
    </source>
</evidence>
<evidence type="ECO:0000256" key="10">
    <source>
        <dbReference type="ARBA" id="ARBA00023136"/>
    </source>
</evidence>
<proteinExistence type="inferred from homology"/>
<comment type="subcellular location">
    <subcellularLocation>
        <location evidence="1">Mitochondrion inner membrane</location>
        <topology evidence="1">Single-pass membrane protein</topology>
    </subcellularLocation>
</comment>
<dbReference type="PRINTS" id="PR00727">
    <property type="entry name" value="LEADERPTASE"/>
</dbReference>
<dbReference type="PANTHER" id="PTHR46041:SF2">
    <property type="entry name" value="MITOCHONDRIAL INNER MEMBRANE PROTEASE SUBUNIT 2"/>
    <property type="match status" value="1"/>
</dbReference>
<dbReference type="OMA" id="WIPVIAW"/>
<keyword evidence="5 12" id="KW-0812">Transmembrane</keyword>
<evidence type="ECO:0000256" key="12">
    <source>
        <dbReference type="SAM" id="Phobius"/>
    </source>
</evidence>
<sequence>MFGRRFRFSTVLNSATSNAGPFIRNFIYWPLIAITWLPSLILFKRHVGEITQITGESMYPNFNTNFNKNLKKDICWTKKWRAIDNLDRGMVVTVRNPLNPETLQIKRIVALEGDTVITRPPCPIAEIQVPLNHVWVEGDNKNALKTLDSNTYGPIPINLIQGKVTHILFPFERIGRVRWNEYSSDSRIIQGKREHAPGWFEDA</sequence>
<dbReference type="AlphaFoldDB" id="A0A0B1NYW8"/>
<keyword evidence="9" id="KW-0496">Mitochondrion</keyword>
<dbReference type="HOGENOM" id="CLU_028723_4_1_1"/>
<dbReference type="InterPro" id="IPR000223">
    <property type="entry name" value="Pept_S26A_signal_pept_1"/>
</dbReference>
<keyword evidence="8 12" id="KW-1133">Transmembrane helix</keyword>
<evidence type="ECO:0000256" key="2">
    <source>
        <dbReference type="ARBA" id="ARBA00007066"/>
    </source>
</evidence>
<dbReference type="InterPro" id="IPR036286">
    <property type="entry name" value="LexA/Signal_pep-like_sf"/>
</dbReference>
<evidence type="ECO:0000259" key="13">
    <source>
        <dbReference type="Pfam" id="PF10502"/>
    </source>
</evidence>
<evidence type="ECO:0000256" key="5">
    <source>
        <dbReference type="ARBA" id="ARBA00022692"/>
    </source>
</evidence>
<dbReference type="InterPro" id="IPR037730">
    <property type="entry name" value="IMP2"/>
</dbReference>
<dbReference type="GO" id="GO:0006465">
    <property type="term" value="P:signal peptide processing"/>
    <property type="evidence" value="ECO:0007669"/>
    <property type="project" value="InterPro"/>
</dbReference>
<dbReference type="EMBL" id="JNVN01003152">
    <property type="protein sequence ID" value="KHJ31178.1"/>
    <property type="molecule type" value="Genomic_DNA"/>
</dbReference>
<feature type="active site" evidence="11">
    <location>
        <position position="57"/>
    </location>
</feature>
<name>A0A0B1NYW8_UNCNE</name>
<evidence type="ECO:0000256" key="9">
    <source>
        <dbReference type="ARBA" id="ARBA00023128"/>
    </source>
</evidence>
<reference evidence="14 15" key="1">
    <citation type="journal article" date="2014" name="BMC Genomics">
        <title>Adaptive genomic structural variation in the grape powdery mildew pathogen, Erysiphe necator.</title>
        <authorList>
            <person name="Jones L."/>
            <person name="Riaz S."/>
            <person name="Morales-Cruz A."/>
            <person name="Amrine K.C."/>
            <person name="McGuire B."/>
            <person name="Gubler W.D."/>
            <person name="Walker M.A."/>
            <person name="Cantu D."/>
        </authorList>
    </citation>
    <scope>NUCLEOTIDE SEQUENCE [LARGE SCALE GENOMIC DNA]</scope>
    <source>
        <strain evidence="15">c</strain>
    </source>
</reference>
<gene>
    <name evidence="14" type="ORF">EV44_g1941</name>
</gene>
<keyword evidence="10 12" id="KW-0472">Membrane</keyword>
<dbReference type="Proteomes" id="UP000030854">
    <property type="component" value="Unassembled WGS sequence"/>
</dbReference>
<dbReference type="PANTHER" id="PTHR46041">
    <property type="entry name" value="MITOCHONDRIAL INNER MEMBRANE PROTEASE SUBUNIT 2"/>
    <property type="match status" value="1"/>
</dbReference>
<dbReference type="OrthoDB" id="9996127at2759"/>
<dbReference type="Gene3D" id="2.10.109.10">
    <property type="entry name" value="Umud Fragment, subunit A"/>
    <property type="match status" value="1"/>
</dbReference>
<feature type="active site" evidence="11">
    <location>
        <position position="106"/>
    </location>
</feature>
<dbReference type="GO" id="GO:0006627">
    <property type="term" value="P:protein processing involved in protein targeting to mitochondrion"/>
    <property type="evidence" value="ECO:0007669"/>
    <property type="project" value="InterPro"/>
</dbReference>
<evidence type="ECO:0000256" key="11">
    <source>
        <dbReference type="PIRSR" id="PIRSR600223-1"/>
    </source>
</evidence>
<protein>
    <recommendedName>
        <fullName evidence="3">Mitochondrial inner membrane protease subunit 2</fullName>
    </recommendedName>
</protein>
<keyword evidence="15" id="KW-1185">Reference proteome</keyword>
<dbReference type="GO" id="GO:0042720">
    <property type="term" value="C:mitochondrial inner membrane peptidase complex"/>
    <property type="evidence" value="ECO:0007669"/>
    <property type="project" value="InterPro"/>
</dbReference>
<evidence type="ECO:0000256" key="4">
    <source>
        <dbReference type="ARBA" id="ARBA00022670"/>
    </source>
</evidence>
<dbReference type="CDD" id="cd06530">
    <property type="entry name" value="S26_SPase_I"/>
    <property type="match status" value="1"/>
</dbReference>
<dbReference type="SUPFAM" id="SSF51306">
    <property type="entry name" value="LexA/Signal peptidase"/>
    <property type="match status" value="1"/>
</dbReference>
<dbReference type="STRING" id="52586.A0A0B1NYW8"/>
<feature type="domain" description="Peptidase S26" evidence="13">
    <location>
        <begin position="39"/>
        <end position="117"/>
    </location>
</feature>
<keyword evidence="7" id="KW-0378">Hydrolase</keyword>
<organism evidence="14 15">
    <name type="scientific">Uncinula necator</name>
    <name type="common">Grape powdery mildew</name>
    <dbReference type="NCBI Taxonomy" id="52586"/>
    <lineage>
        <taxon>Eukaryota</taxon>
        <taxon>Fungi</taxon>
        <taxon>Dikarya</taxon>
        <taxon>Ascomycota</taxon>
        <taxon>Pezizomycotina</taxon>
        <taxon>Leotiomycetes</taxon>
        <taxon>Erysiphales</taxon>
        <taxon>Erysiphaceae</taxon>
        <taxon>Erysiphe</taxon>
    </lineage>
</organism>
<evidence type="ECO:0000313" key="14">
    <source>
        <dbReference type="EMBL" id="KHJ31178.1"/>
    </source>
</evidence>
<accession>A0A0B1NYW8</accession>
<dbReference type="InterPro" id="IPR019533">
    <property type="entry name" value="Peptidase_S26"/>
</dbReference>
<feature type="transmembrane region" description="Helical" evidence="12">
    <location>
        <begin position="26"/>
        <end position="43"/>
    </location>
</feature>